<feature type="domain" description="DUF5753" evidence="1">
    <location>
        <begin position="73"/>
        <end position="249"/>
    </location>
</feature>
<name>A0A136PK99_9ACTN</name>
<dbReference type="Proteomes" id="UP000070620">
    <property type="component" value="Unassembled WGS sequence"/>
</dbReference>
<reference evidence="2 3" key="1">
    <citation type="submission" date="2016-01" db="EMBL/GenBank/DDBJ databases">
        <title>Whole genome sequence and analysis of Micromonospora rosaria DSM 803, which can produce antibacterial substance rosamicin.</title>
        <authorList>
            <person name="Yang H."/>
            <person name="He X."/>
            <person name="Zhu D."/>
        </authorList>
    </citation>
    <scope>NUCLEOTIDE SEQUENCE [LARGE SCALE GENOMIC DNA]</scope>
    <source>
        <strain evidence="2 3">DSM 803</strain>
    </source>
</reference>
<protein>
    <submittedName>
        <fullName evidence="2">XRE family transcriptional regulator</fullName>
    </submittedName>
</protein>
<dbReference type="Pfam" id="PF19054">
    <property type="entry name" value="DUF5753"/>
    <property type="match status" value="1"/>
</dbReference>
<dbReference type="EMBL" id="LRQV01000151">
    <property type="protein sequence ID" value="KXK58829.1"/>
    <property type="molecule type" value="Genomic_DNA"/>
</dbReference>
<dbReference type="SUPFAM" id="SSF47413">
    <property type="entry name" value="lambda repressor-like DNA-binding domains"/>
    <property type="match status" value="1"/>
</dbReference>
<proteinExistence type="predicted"/>
<dbReference type="InterPro" id="IPR043917">
    <property type="entry name" value="DUF5753"/>
</dbReference>
<comment type="caution">
    <text evidence="2">The sequence shown here is derived from an EMBL/GenBank/DDBJ whole genome shotgun (WGS) entry which is preliminary data.</text>
</comment>
<keyword evidence="3" id="KW-1185">Reference proteome</keyword>
<organism evidence="2 3">
    <name type="scientific">Micromonospora rosaria</name>
    <dbReference type="NCBI Taxonomy" id="47874"/>
    <lineage>
        <taxon>Bacteria</taxon>
        <taxon>Bacillati</taxon>
        <taxon>Actinomycetota</taxon>
        <taxon>Actinomycetes</taxon>
        <taxon>Micromonosporales</taxon>
        <taxon>Micromonosporaceae</taxon>
        <taxon>Micromonospora</taxon>
    </lineage>
</organism>
<dbReference type="Gene3D" id="1.10.260.40">
    <property type="entry name" value="lambda repressor-like DNA-binding domains"/>
    <property type="match status" value="1"/>
</dbReference>
<evidence type="ECO:0000313" key="2">
    <source>
        <dbReference type="EMBL" id="KXK58829.1"/>
    </source>
</evidence>
<evidence type="ECO:0000313" key="3">
    <source>
        <dbReference type="Proteomes" id="UP000070620"/>
    </source>
</evidence>
<dbReference type="RefSeq" id="WP_067372200.1">
    <property type="nucleotide sequence ID" value="NZ_JBIUBN010000009.1"/>
</dbReference>
<dbReference type="GO" id="GO:0003677">
    <property type="term" value="F:DNA binding"/>
    <property type="evidence" value="ECO:0007669"/>
    <property type="project" value="InterPro"/>
</dbReference>
<dbReference type="InterPro" id="IPR010982">
    <property type="entry name" value="Lambda_DNA-bd_dom_sf"/>
</dbReference>
<sequence>MNHGFIAAMTEAGQTAESLAEQVGVDPKTAQRWANPGRVPQPRHRVRVAAILKRDIEKLWPDVLKRRDPVWFRPWADIEREAIALRMFQLAWVPGLLQTEAYARATLAGEALSPAEVDGLVAARLERQKILHRARPPLLIAVLDEMVLRRPVYGDRALMREQCAHLVRCAQLPLVQVHVVPSDVGMYPGLGGAFIIAELPDGARVAHVDSQAQAQIIDKAAEIATLERRWELIRGEALPRGRSLELLREAEQSWT</sequence>
<evidence type="ECO:0000259" key="1">
    <source>
        <dbReference type="Pfam" id="PF19054"/>
    </source>
</evidence>
<dbReference type="OrthoDB" id="3422637at2"/>
<dbReference type="AlphaFoldDB" id="A0A136PK99"/>
<gene>
    <name evidence="2" type="ORF">AWW66_27530</name>
</gene>
<accession>A0A136PK99</accession>